<dbReference type="SUPFAM" id="SSF53335">
    <property type="entry name" value="S-adenosyl-L-methionine-dependent methyltransferases"/>
    <property type="match status" value="1"/>
</dbReference>
<keyword evidence="1 6" id="KW-0489">Methyltransferase</keyword>
<dbReference type="InterPro" id="IPR002052">
    <property type="entry name" value="DNA_methylase_N6_adenine_CS"/>
</dbReference>
<dbReference type="Pfam" id="PF13847">
    <property type="entry name" value="Methyltransf_31"/>
    <property type="match status" value="1"/>
</dbReference>
<dbReference type="NCBIfam" id="TIGR00536">
    <property type="entry name" value="hemK_fam"/>
    <property type="match status" value="1"/>
</dbReference>
<dbReference type="EC" id="2.1.1.297" evidence="6"/>
<gene>
    <name evidence="6" type="primary">prmC</name>
    <name evidence="6" type="ORF">DCC88_05615</name>
</gene>
<keyword evidence="2 6" id="KW-0808">Transferase</keyword>
<feature type="domain" description="Methyltransferase" evidence="4">
    <location>
        <begin position="130"/>
        <end position="275"/>
    </location>
</feature>
<dbReference type="InterPro" id="IPR050320">
    <property type="entry name" value="N5-glutamine_MTase"/>
</dbReference>
<dbReference type="InterPro" id="IPR019874">
    <property type="entry name" value="RF_methyltr_PrmC"/>
</dbReference>
<keyword evidence="3" id="KW-0949">S-adenosyl-L-methionine</keyword>
<organism evidence="6 7">
    <name type="scientific">Spirobacillus cienkowskii</name>
    <dbReference type="NCBI Taxonomy" id="495820"/>
    <lineage>
        <taxon>Bacteria</taxon>
        <taxon>Pseudomonadati</taxon>
        <taxon>Bdellovibrionota</taxon>
        <taxon>Oligoflexia</taxon>
        <taxon>Silvanigrellales</taxon>
        <taxon>Spirobacillus</taxon>
    </lineage>
</organism>
<dbReference type="AlphaFoldDB" id="A0A369KP44"/>
<dbReference type="Pfam" id="PF17827">
    <property type="entry name" value="PrmC_N"/>
    <property type="match status" value="1"/>
</dbReference>
<dbReference type="Gene3D" id="1.10.8.10">
    <property type="entry name" value="DNA helicase RuvA subunit, C-terminal domain"/>
    <property type="match status" value="1"/>
</dbReference>
<evidence type="ECO:0000256" key="1">
    <source>
        <dbReference type="ARBA" id="ARBA00022603"/>
    </source>
</evidence>
<reference evidence="6" key="1">
    <citation type="submission" date="2018-04" db="EMBL/GenBank/DDBJ databases">
        <title>Draft genome sequence of the Candidatus Spirobacillus cienkowskii, a pathogen of freshwater Daphnia species, reconstructed from hemolymph metagenomic reads.</title>
        <authorList>
            <person name="Bresciani L."/>
            <person name="Lemos L.N."/>
            <person name="Wale N."/>
            <person name="Lin J.Y."/>
            <person name="Fernandes G.R."/>
            <person name="Duffy M.A."/>
            <person name="Rodrigues J.M."/>
        </authorList>
    </citation>
    <scope>NUCLEOTIDE SEQUENCE [LARGE SCALE GENOMIC DNA]</scope>
    <source>
        <strain evidence="6">Binning01</strain>
    </source>
</reference>
<evidence type="ECO:0000313" key="7">
    <source>
        <dbReference type="Proteomes" id="UP000253934"/>
    </source>
</evidence>
<dbReference type="PANTHER" id="PTHR18895">
    <property type="entry name" value="HEMK METHYLTRANSFERASE"/>
    <property type="match status" value="1"/>
</dbReference>
<accession>A0A369KP44</accession>
<dbReference type="NCBIfam" id="TIGR03534">
    <property type="entry name" value="RF_mod_PrmC"/>
    <property type="match status" value="1"/>
</dbReference>
<feature type="domain" description="Release factor glutamine methyltransferase N-terminal" evidence="5">
    <location>
        <begin position="19"/>
        <end position="87"/>
    </location>
</feature>
<dbReference type="InterPro" id="IPR025714">
    <property type="entry name" value="Methyltranfer_dom"/>
</dbReference>
<dbReference type="GO" id="GO:0032259">
    <property type="term" value="P:methylation"/>
    <property type="evidence" value="ECO:0007669"/>
    <property type="project" value="UniProtKB-KW"/>
</dbReference>
<evidence type="ECO:0000259" key="4">
    <source>
        <dbReference type="Pfam" id="PF13847"/>
    </source>
</evidence>
<evidence type="ECO:0000313" key="6">
    <source>
        <dbReference type="EMBL" id="RDB36361.1"/>
    </source>
</evidence>
<protein>
    <submittedName>
        <fullName evidence="6">Peptide chain release factor N(5)-glutamine methyltransferase</fullName>
        <ecNumber evidence="6">2.1.1.297</ecNumber>
    </submittedName>
</protein>
<name>A0A369KP44_9BACT</name>
<evidence type="ECO:0000259" key="5">
    <source>
        <dbReference type="Pfam" id="PF17827"/>
    </source>
</evidence>
<dbReference type="CDD" id="cd02440">
    <property type="entry name" value="AdoMet_MTases"/>
    <property type="match status" value="1"/>
</dbReference>
<comment type="caution">
    <text evidence="6">The sequence shown here is derived from an EMBL/GenBank/DDBJ whole genome shotgun (WGS) entry which is preliminary data.</text>
</comment>
<dbReference type="InterPro" id="IPR040758">
    <property type="entry name" value="PrmC_N"/>
</dbReference>
<dbReference type="InterPro" id="IPR004556">
    <property type="entry name" value="HemK-like"/>
</dbReference>
<evidence type="ECO:0000256" key="3">
    <source>
        <dbReference type="ARBA" id="ARBA00022691"/>
    </source>
</evidence>
<dbReference type="Gene3D" id="3.40.50.150">
    <property type="entry name" value="Vaccinia Virus protein VP39"/>
    <property type="match status" value="1"/>
</dbReference>
<dbReference type="EMBL" id="QOVW01000062">
    <property type="protein sequence ID" value="RDB36361.1"/>
    <property type="molecule type" value="Genomic_DNA"/>
</dbReference>
<keyword evidence="7" id="KW-1185">Reference proteome</keyword>
<proteinExistence type="predicted"/>
<dbReference type="Proteomes" id="UP000253934">
    <property type="component" value="Unassembled WGS sequence"/>
</dbReference>
<dbReference type="GO" id="GO:0003676">
    <property type="term" value="F:nucleic acid binding"/>
    <property type="evidence" value="ECO:0007669"/>
    <property type="project" value="InterPro"/>
</dbReference>
<dbReference type="GO" id="GO:0102559">
    <property type="term" value="F:peptide chain release factor N(5)-glutamine methyltransferase activity"/>
    <property type="evidence" value="ECO:0007669"/>
    <property type="project" value="UniProtKB-EC"/>
</dbReference>
<sequence length="315" mass="36365">MPATSEHKKIEPVWNIRNVLNWTTKRFKESGIETPLLDTQLLLSHALNLTKIQLYTDIEKPLTEVERAIFRELVKKRLSGEPVAYLLAEKYWHDLKLYVDKRVLIPRPETETLLDFVLQVYKHKQNTPKVIFDFCTGSGCLALALAKEFPTAQVIGVDISQDALSVAKINAERNDVKNVEWINADVLCEELFFDLKTKFGAADIVVANPPYVTESEWQSLDLSVKNYEPKIALVSENEGIKFGECIFNSILKYELLSKDSVFAMELAEKQPHKVTKQKLKIININHPLWQLTKNEWFALCDYENKDRFLIKLQEL</sequence>
<evidence type="ECO:0000256" key="2">
    <source>
        <dbReference type="ARBA" id="ARBA00022679"/>
    </source>
</evidence>
<dbReference type="InterPro" id="IPR029063">
    <property type="entry name" value="SAM-dependent_MTases_sf"/>
</dbReference>
<dbReference type="PROSITE" id="PS00092">
    <property type="entry name" value="N6_MTASE"/>
    <property type="match status" value="1"/>
</dbReference>
<dbReference type="PANTHER" id="PTHR18895:SF74">
    <property type="entry name" value="MTRF1L RELEASE FACTOR GLUTAMINE METHYLTRANSFERASE"/>
    <property type="match status" value="1"/>
</dbReference>